<dbReference type="InterPro" id="IPR035681">
    <property type="entry name" value="ComA-like_MBL"/>
</dbReference>
<evidence type="ECO:0000313" key="9">
    <source>
        <dbReference type="Proteomes" id="UP001306592"/>
    </source>
</evidence>
<evidence type="ECO:0000313" key="8">
    <source>
        <dbReference type="EMBL" id="MEI2680639.1"/>
    </source>
</evidence>
<dbReference type="InterPro" id="IPR004477">
    <property type="entry name" value="ComEC_N"/>
</dbReference>
<dbReference type="Pfam" id="PF00753">
    <property type="entry name" value="Lactamase_B"/>
    <property type="match status" value="1"/>
</dbReference>
<keyword evidence="4 6" id="KW-1133">Transmembrane helix</keyword>
<dbReference type="PANTHER" id="PTHR30619:SF1">
    <property type="entry name" value="RECOMBINATION PROTEIN 2"/>
    <property type="match status" value="1"/>
</dbReference>
<dbReference type="NCBIfam" id="TIGR00360">
    <property type="entry name" value="ComEC_N-term"/>
    <property type="match status" value="1"/>
</dbReference>
<feature type="transmembrane region" description="Helical" evidence="6">
    <location>
        <begin position="359"/>
        <end position="383"/>
    </location>
</feature>
<protein>
    <submittedName>
        <fullName evidence="8">ComEC family protein</fullName>
    </submittedName>
</protein>
<dbReference type="RefSeq" id="WP_336202345.1">
    <property type="nucleotide sequence ID" value="NZ_JBANEI010000001.1"/>
</dbReference>
<proteinExistence type="predicted"/>
<dbReference type="InterPro" id="IPR052159">
    <property type="entry name" value="Competence_DNA_uptake"/>
</dbReference>
<evidence type="ECO:0000256" key="3">
    <source>
        <dbReference type="ARBA" id="ARBA00022692"/>
    </source>
</evidence>
<evidence type="ECO:0000256" key="5">
    <source>
        <dbReference type="ARBA" id="ARBA00023136"/>
    </source>
</evidence>
<comment type="caution">
    <text evidence="8">The sequence shown here is derived from an EMBL/GenBank/DDBJ whole genome shotgun (WGS) entry which is preliminary data.</text>
</comment>
<keyword evidence="3 6" id="KW-0812">Transmembrane</keyword>
<dbReference type="NCBIfam" id="TIGR00361">
    <property type="entry name" value="ComEC_Rec2"/>
    <property type="match status" value="1"/>
</dbReference>
<feature type="transmembrane region" description="Helical" evidence="6">
    <location>
        <begin position="258"/>
        <end position="277"/>
    </location>
</feature>
<dbReference type="EMBL" id="JBANEI010000001">
    <property type="protein sequence ID" value="MEI2680639.1"/>
    <property type="molecule type" value="Genomic_DNA"/>
</dbReference>
<comment type="subcellular location">
    <subcellularLocation>
        <location evidence="1">Cell membrane</location>
        <topology evidence="1">Multi-pass membrane protein</topology>
    </subcellularLocation>
</comment>
<dbReference type="PANTHER" id="PTHR30619">
    <property type="entry name" value="DNA INTERNALIZATION/COMPETENCE PROTEIN COMEC/REC2"/>
    <property type="match status" value="1"/>
</dbReference>
<feature type="domain" description="Metallo-beta-lactamase" evidence="7">
    <location>
        <begin position="508"/>
        <end position="689"/>
    </location>
</feature>
<dbReference type="SUPFAM" id="SSF56281">
    <property type="entry name" value="Metallo-hydrolase/oxidoreductase"/>
    <property type="match status" value="1"/>
</dbReference>
<evidence type="ECO:0000259" key="7">
    <source>
        <dbReference type="SMART" id="SM00849"/>
    </source>
</evidence>
<reference evidence="8 9" key="1">
    <citation type="submission" date="2024-02" db="EMBL/GenBank/DDBJ databases">
        <title>First report Erwinia aphidicola in onion in Chile.</title>
        <authorList>
            <person name="Valenzuela M."/>
            <person name="Pena M."/>
            <person name="Dutta B."/>
        </authorList>
    </citation>
    <scope>NUCLEOTIDE SEQUENCE [LARGE SCALE GENOMIC DNA]</scope>
    <source>
        <strain evidence="8 9">QCJ3A</strain>
    </source>
</reference>
<dbReference type="InterPro" id="IPR036866">
    <property type="entry name" value="RibonucZ/Hydroxyglut_hydro"/>
</dbReference>
<keyword evidence="2" id="KW-1003">Cell membrane</keyword>
<feature type="transmembrane region" description="Helical" evidence="6">
    <location>
        <begin position="330"/>
        <end position="347"/>
    </location>
</feature>
<keyword evidence="5 6" id="KW-0472">Membrane</keyword>
<evidence type="ECO:0000256" key="4">
    <source>
        <dbReference type="ARBA" id="ARBA00022989"/>
    </source>
</evidence>
<sequence>MLLTVNQLAWGVIAATLPLNFLSQLPGRWASAALLCLALLLAQLRWAMAVKMGLVLLLFVWSAGSGITLLENIQQLTRRPLQAEVIIENVLPDGERIKIRVWRYQQHMLFPPLYAVVKVSPQPIAFCAGQRWQMQLALRSVHALLNEGSFDRQRFAVANATPMTGRVMAAQVTDKTCSWRARVIRAAQQNYGGLPWQALISALAFGERAEVDRATNQLLRETGTAHLMAISGMHIALAATFGWLLARGVQYLLPAGAIGYRFPLLCSLLVGLFYCWLSGGNPPAMRAMLALISWNLLRLRAISCHGWQVWSVCIAVILFVDPLSVLSDSLWLSALAVGGLLLWYHFFPLPPKFARKKRWFLLRLLHLQVGMLLLMMPLQAVLFHGVSLSALLANLWAVPLISLVTVPLMLIALMANPLPGINLWLWQGVDRSLALVFLPLGRLPHGWLTLDETLTAASLLCWLLFLSIRFSWWRSSPLTLLSAALLLSSWRYFSEKPDWRVDTLDVGHGLAVVISRHGEATLYDSGNRWPTGNMAQSQILPWLAWQGLTVTNIIISHAHLDHIGGLESVQAAFPTARVRSALGRPGHLTCRTGERWQWQGLQFSALWPPAGEKGEGNNQSCVIAITDGKWRVLLTGDIEAPAELKLTATQRQHLAADLLLVPHHGSRTSSSPPFLRAVNPRVAVASAARYSAWRLPAVQIIQRYGKNYIEWRDTALSGQLSARFYGDYWQLLGLREQIMNRWYHQWFGVLRDSG</sequence>
<evidence type="ECO:0000256" key="2">
    <source>
        <dbReference type="ARBA" id="ARBA00022475"/>
    </source>
</evidence>
<accession>A0ABU8DAU2</accession>
<keyword evidence="9" id="KW-1185">Reference proteome</keyword>
<dbReference type="NCBIfam" id="NF008580">
    <property type="entry name" value="PRK11539.1"/>
    <property type="match status" value="1"/>
</dbReference>
<name>A0ABU8DAU2_ERWAP</name>
<feature type="transmembrane region" description="Helical" evidence="6">
    <location>
        <begin position="52"/>
        <end position="70"/>
    </location>
</feature>
<evidence type="ECO:0000256" key="1">
    <source>
        <dbReference type="ARBA" id="ARBA00004651"/>
    </source>
</evidence>
<dbReference type="InterPro" id="IPR001279">
    <property type="entry name" value="Metallo-B-lactamas"/>
</dbReference>
<feature type="transmembrane region" description="Helical" evidence="6">
    <location>
        <begin position="395"/>
        <end position="416"/>
    </location>
</feature>
<dbReference type="Proteomes" id="UP001306592">
    <property type="component" value="Unassembled WGS sequence"/>
</dbReference>
<dbReference type="Gene3D" id="3.60.15.10">
    <property type="entry name" value="Ribonuclease Z/Hydroxyacylglutathione hydrolase-like"/>
    <property type="match status" value="1"/>
</dbReference>
<evidence type="ECO:0000256" key="6">
    <source>
        <dbReference type="SAM" id="Phobius"/>
    </source>
</evidence>
<dbReference type="SMART" id="SM00849">
    <property type="entry name" value="Lactamase_B"/>
    <property type="match status" value="1"/>
</dbReference>
<feature type="transmembrane region" description="Helical" evidence="6">
    <location>
        <begin position="227"/>
        <end position="246"/>
    </location>
</feature>
<feature type="transmembrane region" description="Helical" evidence="6">
    <location>
        <begin position="297"/>
        <end position="318"/>
    </location>
</feature>
<feature type="transmembrane region" description="Helical" evidence="6">
    <location>
        <begin position="453"/>
        <end position="472"/>
    </location>
</feature>
<dbReference type="CDD" id="cd07731">
    <property type="entry name" value="ComA-like_MBL-fold"/>
    <property type="match status" value="1"/>
</dbReference>
<dbReference type="Pfam" id="PF03772">
    <property type="entry name" value="Competence"/>
    <property type="match status" value="1"/>
</dbReference>
<gene>
    <name evidence="8" type="ORF">V8N49_03050</name>
</gene>
<organism evidence="8 9">
    <name type="scientific">Erwinia aphidicola</name>
    <dbReference type="NCBI Taxonomy" id="68334"/>
    <lineage>
        <taxon>Bacteria</taxon>
        <taxon>Pseudomonadati</taxon>
        <taxon>Pseudomonadota</taxon>
        <taxon>Gammaproteobacteria</taxon>
        <taxon>Enterobacterales</taxon>
        <taxon>Erwiniaceae</taxon>
        <taxon>Erwinia</taxon>
    </lineage>
</organism>
<dbReference type="InterPro" id="IPR004797">
    <property type="entry name" value="Competence_ComEC/Rec2"/>
</dbReference>